<keyword evidence="1" id="KW-0175">Coiled coil</keyword>
<evidence type="ECO:0000256" key="2">
    <source>
        <dbReference type="SAM" id="SignalP"/>
    </source>
</evidence>
<feature type="chain" id="PRO_5014826919" evidence="2">
    <location>
        <begin position="42"/>
        <end position="539"/>
    </location>
</feature>
<evidence type="ECO:0000259" key="3">
    <source>
        <dbReference type="Pfam" id="PF18885"/>
    </source>
</evidence>
<feature type="domain" description="DUF5648" evidence="3">
    <location>
        <begin position="407"/>
        <end position="538"/>
    </location>
</feature>
<dbReference type="InterPro" id="IPR043708">
    <property type="entry name" value="DUF5648"/>
</dbReference>
<proteinExistence type="predicted"/>
<evidence type="ECO:0000313" key="5">
    <source>
        <dbReference type="Proteomes" id="UP000233727"/>
    </source>
</evidence>
<accession>A0A2N3QPD2</accession>
<comment type="caution">
    <text evidence="4">The sequence shown here is derived from an EMBL/GenBank/DDBJ whole genome shotgun (WGS) entry which is preliminary data.</text>
</comment>
<dbReference type="SUPFAM" id="SSF55797">
    <property type="entry name" value="PR-1-like"/>
    <property type="match status" value="1"/>
</dbReference>
<feature type="signal peptide" evidence="2">
    <location>
        <begin position="1"/>
        <end position="41"/>
    </location>
</feature>
<evidence type="ECO:0000256" key="1">
    <source>
        <dbReference type="SAM" id="Coils"/>
    </source>
</evidence>
<dbReference type="Proteomes" id="UP000233727">
    <property type="component" value="Unassembled WGS sequence"/>
</dbReference>
<dbReference type="InterPro" id="IPR035940">
    <property type="entry name" value="CAP_sf"/>
</dbReference>
<dbReference type="EMBL" id="PCGY01000002">
    <property type="protein sequence ID" value="PKU93566.1"/>
    <property type="molecule type" value="Genomic_DNA"/>
</dbReference>
<reference evidence="4 5" key="1">
    <citation type="submission" date="2017-10" db="EMBL/GenBank/DDBJ databases">
        <title>Bifidobacterium genomics.</title>
        <authorList>
            <person name="Lugli G.A."/>
            <person name="Milani C."/>
            <person name="Mancabelli L."/>
        </authorList>
    </citation>
    <scope>NUCLEOTIDE SEQUENCE [LARGE SCALE GENOMIC DNA]</scope>
    <source>
        <strain evidence="4 5">1542B</strain>
    </source>
</reference>
<dbReference type="AlphaFoldDB" id="A0A2N3QPD2"/>
<keyword evidence="2" id="KW-0732">Signal</keyword>
<gene>
    <name evidence="4" type="ORF">CQR47_0343</name>
</gene>
<dbReference type="Pfam" id="PF18885">
    <property type="entry name" value="DUF5648"/>
    <property type="match status" value="1"/>
</dbReference>
<name>A0A2N3QPD2_9BIFI</name>
<organism evidence="4 5">
    <name type="scientific">Bifidobacterium thermophilum</name>
    <dbReference type="NCBI Taxonomy" id="33905"/>
    <lineage>
        <taxon>Bacteria</taxon>
        <taxon>Bacillati</taxon>
        <taxon>Actinomycetota</taxon>
        <taxon>Actinomycetes</taxon>
        <taxon>Bifidobacteriales</taxon>
        <taxon>Bifidobacteriaceae</taxon>
        <taxon>Bifidobacterium</taxon>
    </lineage>
</organism>
<feature type="coiled-coil region" evidence="1">
    <location>
        <begin position="62"/>
        <end position="96"/>
    </location>
</feature>
<sequence>MKKHMIEQANHHSTCRSNRGWHVVAAAAAVATLICPQTAIAANTTIIDRPVSIAATTKPSAKQQAYNTMQAAKQDLDAKKAQVTQAAKDVQTAQQQVSKATAAQQQVARDTAYLTSKEGKSAVGFFKSQHTDSGNKAAAILTAKEATHVDIGGEHDATSLENMWADLIYLNEVNMNVRKEVNLEPVKITDIVLATAMLRADDVRYSFSHDGSRYGYEENLARYPLGYIDPVYAWYLEKPTYEKYKRGEDIGGHEYHHYTNLISQQPSVGAVAVASDLPNMPSAGGTNAVAAYERCTLGEGMYGCNTDVEKYNYWLNNDGGKYAITLDTIYTVEQYYQLLQNYISSINTAYQKLNTANKTLADAKSKLASANAKYTEAQKAANVAQTEYTQAQAAYNNCVNGNCQILMYRLYNPYSGEHFYTADRPERVTLTGLGWHYEGVGWIAPTAGDPVYRLYNPYAGDHHYTLSAKERDALKRAGWRYEGIGWRSAAASDKGRKPLYREYNPYATTGTHNYTLDANEHHHLISLGWRNEGTAWYAA</sequence>
<feature type="coiled-coil region" evidence="1">
    <location>
        <begin position="346"/>
        <end position="387"/>
    </location>
</feature>
<protein>
    <submittedName>
        <fullName evidence="4">L,D-transpeptidase catalytic domain-containing protein</fullName>
    </submittedName>
</protein>
<evidence type="ECO:0000313" key="4">
    <source>
        <dbReference type="EMBL" id="PKU93566.1"/>
    </source>
</evidence>